<accession>A0AB35BZN7</accession>
<proteinExistence type="predicted"/>
<gene>
    <name evidence="2" type="ORF">J7561_00120</name>
</gene>
<organism evidence="2 3">
    <name type="scientific">Wohlfahrtiimonas chitiniclastica</name>
    <dbReference type="NCBI Taxonomy" id="400946"/>
    <lineage>
        <taxon>Bacteria</taxon>
        <taxon>Pseudomonadati</taxon>
        <taxon>Pseudomonadota</taxon>
        <taxon>Gammaproteobacteria</taxon>
        <taxon>Cardiobacteriales</taxon>
        <taxon>Ignatzschineriaceae</taxon>
        <taxon>Wohlfahrtiimonas</taxon>
    </lineage>
</organism>
<sequence length="119" mass="13469">MSEQHLQHNRPLCPKCEEVHIKPGRPLCNACLNNQRKVIKDIGSGLVSIFFGLSIALYYLILPPLANPHPLTTPRLIQYAYLLINPDFNSAPIYILFACLIASLLLSAYLSKKIFDAWY</sequence>
<dbReference type="Proteomes" id="UP000680020">
    <property type="component" value="Unassembled WGS sequence"/>
</dbReference>
<reference evidence="2" key="1">
    <citation type="submission" date="2021-03" db="EMBL/GenBank/DDBJ databases">
        <title>Identification and antibiotic profiling of Wohlfahrtiimonas chitiniclastica, an underestimated human pathogen.</title>
        <authorList>
            <person name="Kopf A."/>
            <person name="Bunk B."/>
            <person name="Coldewey S."/>
            <person name="Gunzer F."/>
            <person name="Riedel T."/>
            <person name="Schroettner P."/>
        </authorList>
    </citation>
    <scope>NUCLEOTIDE SEQUENCE</scope>
    <source>
        <strain evidence="2">DSM 100917</strain>
    </source>
</reference>
<comment type="caution">
    <text evidence="2">The sequence shown here is derived from an EMBL/GenBank/DDBJ whole genome shotgun (WGS) entry which is preliminary data.</text>
</comment>
<keyword evidence="1" id="KW-1133">Transmembrane helix</keyword>
<protein>
    <submittedName>
        <fullName evidence="2">Uncharacterized protein</fullName>
    </submittedName>
</protein>
<dbReference type="AlphaFoldDB" id="A0AB35BZN7"/>
<keyword evidence="1" id="KW-0812">Transmembrane</keyword>
<dbReference type="RefSeq" id="WP_008315098.1">
    <property type="nucleotide sequence ID" value="NZ_JAGIBT010000001.1"/>
</dbReference>
<evidence type="ECO:0000313" key="3">
    <source>
        <dbReference type="Proteomes" id="UP000680020"/>
    </source>
</evidence>
<evidence type="ECO:0000313" key="2">
    <source>
        <dbReference type="EMBL" id="MBS7823608.1"/>
    </source>
</evidence>
<dbReference type="EMBL" id="JAGIBU010000001">
    <property type="protein sequence ID" value="MBS7823608.1"/>
    <property type="molecule type" value="Genomic_DNA"/>
</dbReference>
<keyword evidence="1" id="KW-0472">Membrane</keyword>
<evidence type="ECO:0000256" key="1">
    <source>
        <dbReference type="SAM" id="Phobius"/>
    </source>
</evidence>
<feature type="transmembrane region" description="Helical" evidence="1">
    <location>
        <begin position="42"/>
        <end position="61"/>
    </location>
</feature>
<feature type="transmembrane region" description="Helical" evidence="1">
    <location>
        <begin position="91"/>
        <end position="110"/>
    </location>
</feature>
<name>A0AB35BZN7_9GAMM</name>